<protein>
    <recommendedName>
        <fullName evidence="2">Transposase MuDR plant domain-containing protein</fullName>
    </recommendedName>
</protein>
<feature type="domain" description="Transposase MuDR plant" evidence="2">
    <location>
        <begin position="430"/>
        <end position="492"/>
    </location>
</feature>
<evidence type="ECO:0000259" key="2">
    <source>
        <dbReference type="Pfam" id="PF03108"/>
    </source>
</evidence>
<sequence length="855" mass="96056">MNSRQVLRVIHGDWNLHQNGEWSFERKTNDLGFPAIVRTLPEWMLIPDGNNTPPITILETPDVQVMMAVRAWFADLTLCITIGAEDVASYQFFCRSDFNIGSSSYKFGNGSEDPSFEGEAVVASQAVLEEYFNDQEMMVIHRVHLEMEKAKLDLEDQQCYQLVHGNEIIVIDDTDSDSDGTEPLGSNKLSITVFNTGSSSNQESPFPTNRLIISDEINNVALDSEYIPQTNVSNDSPMKYYEGIPVQFAVDEDLVVLELSYRLVDDGISFWEGVIASENENDVKDEEHSDEMDLDIPISQNITQFHTTNVDHANSSTDSTPDLNEVNNVVPSWENVSDNLSNTQPIYDNPVVSEGVLDDGLVTSDGQTMPQNSASVDLIPATNNSPSISATVGLIPNPANADDNLVINLDDSSLEDSMDSGVTTNQHNELYVGMVFTNRNEFKLHMALYAINKKFRFRNIRSAPNGMVLRCFSSNCQWRVYATKLKDSDVYKIRKLDPIHTCSVDDRSSYQSQVTHHVVGEIMKARFNGSASGFEVKKIKHLECEVRNKEGYSFHVDISKLVFEFQLLEITCQHAIAAVIVAKIKVDSLVAEEYTKNATFAADVGSVAPVIDTDDIIELSGQLSELDMLPPSTKRPPGRPRKKRFLFRGEVRMSTPLRVSLYHGAWQRNDEGYWIFQRKPSDLGYTVLVKPKESFENLKHPWRWLTTPPEWMHEPDGTRRPPITVSTTSEVEAMMHLRSWFTDLKLCISSGYEDVAHFQFLNKTTFTVGGATFVFNGYNDRELVASKDVLEEIFTEHEMVSIYSAHLEIINARQNQQENAAEPSVSSSQLTKEEASGSSPSLPRDFLESKAIDGH</sequence>
<name>A0ABQ8B3P4_BRANA</name>
<reference evidence="3 4" key="1">
    <citation type="submission" date="2021-05" db="EMBL/GenBank/DDBJ databases">
        <title>Genome Assembly of Synthetic Allotetraploid Brassica napus Reveals Homoeologous Exchanges between Subgenomes.</title>
        <authorList>
            <person name="Davis J.T."/>
        </authorList>
    </citation>
    <scope>NUCLEOTIDE SEQUENCE [LARGE SCALE GENOMIC DNA]</scope>
    <source>
        <strain evidence="4">cv. Da-Ae</strain>
        <tissue evidence="3">Seedling</tissue>
    </source>
</reference>
<dbReference type="Proteomes" id="UP000824890">
    <property type="component" value="Unassembled WGS sequence"/>
</dbReference>
<feature type="compositionally biased region" description="Polar residues" evidence="1">
    <location>
        <begin position="815"/>
        <end position="841"/>
    </location>
</feature>
<proteinExistence type="predicted"/>
<evidence type="ECO:0000256" key="1">
    <source>
        <dbReference type="SAM" id="MobiDB-lite"/>
    </source>
</evidence>
<accession>A0ABQ8B3P4</accession>
<dbReference type="EMBL" id="JAGKQM010000012">
    <property type="protein sequence ID" value="KAH0899417.1"/>
    <property type="molecule type" value="Genomic_DNA"/>
</dbReference>
<dbReference type="InterPro" id="IPR004332">
    <property type="entry name" value="Transposase_MuDR"/>
</dbReference>
<feature type="region of interest" description="Disordered" evidence="1">
    <location>
        <begin position="815"/>
        <end position="855"/>
    </location>
</feature>
<evidence type="ECO:0000313" key="4">
    <source>
        <dbReference type="Proteomes" id="UP000824890"/>
    </source>
</evidence>
<comment type="caution">
    <text evidence="3">The sequence shown here is derived from an EMBL/GenBank/DDBJ whole genome shotgun (WGS) entry which is preliminary data.</text>
</comment>
<feature type="compositionally biased region" description="Basic and acidic residues" evidence="1">
    <location>
        <begin position="845"/>
        <end position="855"/>
    </location>
</feature>
<organism evidence="3 4">
    <name type="scientific">Brassica napus</name>
    <name type="common">Rape</name>
    <dbReference type="NCBI Taxonomy" id="3708"/>
    <lineage>
        <taxon>Eukaryota</taxon>
        <taxon>Viridiplantae</taxon>
        <taxon>Streptophyta</taxon>
        <taxon>Embryophyta</taxon>
        <taxon>Tracheophyta</taxon>
        <taxon>Spermatophyta</taxon>
        <taxon>Magnoliopsida</taxon>
        <taxon>eudicotyledons</taxon>
        <taxon>Gunneridae</taxon>
        <taxon>Pentapetalae</taxon>
        <taxon>rosids</taxon>
        <taxon>malvids</taxon>
        <taxon>Brassicales</taxon>
        <taxon>Brassicaceae</taxon>
        <taxon>Brassiceae</taxon>
        <taxon>Brassica</taxon>
    </lineage>
</organism>
<dbReference type="Pfam" id="PF03108">
    <property type="entry name" value="DBD_Tnp_Mut"/>
    <property type="match status" value="1"/>
</dbReference>
<keyword evidence="4" id="KW-1185">Reference proteome</keyword>
<feature type="non-terminal residue" evidence="3">
    <location>
        <position position="855"/>
    </location>
</feature>
<gene>
    <name evidence="3" type="ORF">HID58_048985</name>
</gene>
<evidence type="ECO:0000313" key="3">
    <source>
        <dbReference type="EMBL" id="KAH0899417.1"/>
    </source>
</evidence>